<organism evidence="2 3">
    <name type="scientific">Solemya pervernicosa gill symbiont</name>
    <dbReference type="NCBI Taxonomy" id="642797"/>
    <lineage>
        <taxon>Bacteria</taxon>
        <taxon>Pseudomonadati</taxon>
        <taxon>Pseudomonadota</taxon>
        <taxon>Gammaproteobacteria</taxon>
        <taxon>sulfur-oxidizing symbionts</taxon>
    </lineage>
</organism>
<keyword evidence="1" id="KW-0472">Membrane</keyword>
<feature type="transmembrane region" description="Helical" evidence="1">
    <location>
        <begin position="12"/>
        <end position="31"/>
    </location>
</feature>
<gene>
    <name evidence="2" type="ORF">BOW53_16815</name>
</gene>
<accession>A0A1T2KYQ3</accession>
<evidence type="ECO:0000313" key="3">
    <source>
        <dbReference type="Proteomes" id="UP000191110"/>
    </source>
</evidence>
<dbReference type="EMBL" id="MPRL01000152">
    <property type="protein sequence ID" value="OOZ37987.1"/>
    <property type="molecule type" value="Genomic_DNA"/>
</dbReference>
<keyword evidence="1" id="KW-0812">Transmembrane</keyword>
<feature type="transmembrane region" description="Helical" evidence="1">
    <location>
        <begin position="51"/>
        <end position="69"/>
    </location>
</feature>
<keyword evidence="3" id="KW-1185">Reference proteome</keyword>
<sequence length="192" mass="21935">MNNVIFNGVTQMLGYGLSGVILLFSILIFVLLKNEQNKKKPRAEMLRIIKLFMITNAIASTMLFVSSYIDMSSDDNLGGHWELHRGNKRIYTTQSDIHHVKNLIRGIYIYHINSKEPIYGCYEGFYKNRHMSGTWMERKTPFNIDSACESEGLVASGTLSFIVNDSFDAFSGKYMTDTDINEVQYLFQGTRG</sequence>
<evidence type="ECO:0000313" key="2">
    <source>
        <dbReference type="EMBL" id="OOZ37987.1"/>
    </source>
</evidence>
<name>A0A1T2KYQ3_9GAMM</name>
<proteinExistence type="predicted"/>
<dbReference type="Proteomes" id="UP000191110">
    <property type="component" value="Unassembled WGS sequence"/>
</dbReference>
<dbReference type="AlphaFoldDB" id="A0A1T2KYQ3"/>
<evidence type="ECO:0000256" key="1">
    <source>
        <dbReference type="SAM" id="Phobius"/>
    </source>
</evidence>
<dbReference type="RefSeq" id="WP_135622626.1">
    <property type="nucleotide sequence ID" value="NZ_MPRL01000152.1"/>
</dbReference>
<comment type="caution">
    <text evidence="2">The sequence shown here is derived from an EMBL/GenBank/DDBJ whole genome shotgun (WGS) entry which is preliminary data.</text>
</comment>
<keyword evidence="1" id="KW-1133">Transmembrane helix</keyword>
<reference evidence="2 3" key="1">
    <citation type="submission" date="2016-11" db="EMBL/GenBank/DDBJ databases">
        <title>Mixed transmission modes and dynamic genome evolution in an obligate animal-bacterial symbiosis.</title>
        <authorList>
            <person name="Russell S.L."/>
            <person name="Corbett-Detig R.B."/>
            <person name="Cavanaugh C.M."/>
        </authorList>
    </citation>
    <scope>NUCLEOTIDE SEQUENCE [LARGE SCALE GENOMIC DNA]</scope>
    <source>
        <strain evidence="2">Sveles-Q1</strain>
    </source>
</reference>
<protein>
    <submittedName>
        <fullName evidence="2">Uncharacterized protein</fullName>
    </submittedName>
</protein>